<name>A0A0L0SV36_ALLM3</name>
<dbReference type="AlphaFoldDB" id="A0A0L0SV36"/>
<dbReference type="Pfam" id="PF10184">
    <property type="entry name" value="DUF2358"/>
    <property type="match status" value="1"/>
</dbReference>
<evidence type="ECO:0000256" key="1">
    <source>
        <dbReference type="SAM" id="MobiDB-lite"/>
    </source>
</evidence>
<dbReference type="InterPro" id="IPR018790">
    <property type="entry name" value="DUF2358"/>
</dbReference>
<keyword evidence="3" id="KW-1185">Reference proteome</keyword>
<sequence>MGRCTWTLTQELETYCEWGLHDTTIYAPSMRFYDPHTGTHLRGRTQYLLGARILRCALRLWFVDPHLVLTSVQQNKAARSVAPDTESESSDPDPDDGALRVSFLFTGVPRWRWWGVVLATGGGSTAALERALRVYEGRCMYTFDRHGKIHAHWIETLVPKPTLWRVPDWWRMQRGMTVDEWRAGWQVRAPARAVVPPPSTPAERRRRVESNGRGRGVDREG</sequence>
<evidence type="ECO:0000313" key="3">
    <source>
        <dbReference type="Proteomes" id="UP000054350"/>
    </source>
</evidence>
<reference evidence="3" key="2">
    <citation type="submission" date="2009-11" db="EMBL/GenBank/DDBJ databases">
        <title>The Genome Sequence of Allomyces macrogynus strain ATCC 38327.</title>
        <authorList>
            <consortium name="The Broad Institute Genome Sequencing Platform"/>
            <person name="Russ C."/>
            <person name="Cuomo C."/>
            <person name="Shea T."/>
            <person name="Young S.K."/>
            <person name="Zeng Q."/>
            <person name="Koehrsen M."/>
            <person name="Haas B."/>
            <person name="Borodovsky M."/>
            <person name="Guigo R."/>
            <person name="Alvarado L."/>
            <person name="Berlin A."/>
            <person name="Borenstein D."/>
            <person name="Chen Z."/>
            <person name="Engels R."/>
            <person name="Freedman E."/>
            <person name="Gellesch M."/>
            <person name="Goldberg J."/>
            <person name="Griggs A."/>
            <person name="Gujja S."/>
            <person name="Heiman D."/>
            <person name="Hepburn T."/>
            <person name="Howarth C."/>
            <person name="Jen D."/>
            <person name="Larson L."/>
            <person name="Lewis B."/>
            <person name="Mehta T."/>
            <person name="Park D."/>
            <person name="Pearson M."/>
            <person name="Roberts A."/>
            <person name="Saif S."/>
            <person name="Shenoy N."/>
            <person name="Sisk P."/>
            <person name="Stolte C."/>
            <person name="Sykes S."/>
            <person name="Walk T."/>
            <person name="White J."/>
            <person name="Yandava C."/>
            <person name="Burger G."/>
            <person name="Gray M.W."/>
            <person name="Holland P.W.H."/>
            <person name="King N."/>
            <person name="Lang F.B.F."/>
            <person name="Roger A.J."/>
            <person name="Ruiz-Trillo I."/>
            <person name="Lander E."/>
            <person name="Nusbaum C."/>
        </authorList>
    </citation>
    <scope>NUCLEOTIDE SEQUENCE [LARGE SCALE GENOMIC DNA]</scope>
    <source>
        <strain evidence="3">ATCC 38327</strain>
    </source>
</reference>
<gene>
    <name evidence="2" type="ORF">AMAG_10550</name>
</gene>
<protein>
    <submittedName>
        <fullName evidence="2">Uncharacterized protein</fullName>
    </submittedName>
</protein>
<feature type="compositionally biased region" description="Basic and acidic residues" evidence="1">
    <location>
        <begin position="202"/>
        <end position="221"/>
    </location>
</feature>
<organism evidence="2 3">
    <name type="scientific">Allomyces macrogynus (strain ATCC 38327)</name>
    <name type="common">Allomyces javanicus var. macrogynus</name>
    <dbReference type="NCBI Taxonomy" id="578462"/>
    <lineage>
        <taxon>Eukaryota</taxon>
        <taxon>Fungi</taxon>
        <taxon>Fungi incertae sedis</taxon>
        <taxon>Blastocladiomycota</taxon>
        <taxon>Blastocladiomycetes</taxon>
        <taxon>Blastocladiales</taxon>
        <taxon>Blastocladiaceae</taxon>
        <taxon>Allomyces</taxon>
    </lineage>
</organism>
<evidence type="ECO:0000313" key="2">
    <source>
        <dbReference type="EMBL" id="KNE66326.1"/>
    </source>
</evidence>
<dbReference type="VEuPathDB" id="FungiDB:AMAG_10550"/>
<dbReference type="STRING" id="578462.A0A0L0SV36"/>
<dbReference type="OrthoDB" id="1099063at2759"/>
<dbReference type="EMBL" id="GG745349">
    <property type="protein sequence ID" value="KNE66326.1"/>
    <property type="molecule type" value="Genomic_DNA"/>
</dbReference>
<proteinExistence type="predicted"/>
<dbReference type="Proteomes" id="UP000054350">
    <property type="component" value="Unassembled WGS sequence"/>
</dbReference>
<reference evidence="2 3" key="1">
    <citation type="submission" date="2009-11" db="EMBL/GenBank/DDBJ databases">
        <title>Annotation of Allomyces macrogynus ATCC 38327.</title>
        <authorList>
            <consortium name="The Broad Institute Genome Sequencing Platform"/>
            <person name="Russ C."/>
            <person name="Cuomo C."/>
            <person name="Burger G."/>
            <person name="Gray M.W."/>
            <person name="Holland P.W.H."/>
            <person name="King N."/>
            <person name="Lang F.B.F."/>
            <person name="Roger A.J."/>
            <person name="Ruiz-Trillo I."/>
            <person name="Young S.K."/>
            <person name="Zeng Q."/>
            <person name="Gargeya S."/>
            <person name="Fitzgerald M."/>
            <person name="Haas B."/>
            <person name="Abouelleil A."/>
            <person name="Alvarado L."/>
            <person name="Arachchi H.M."/>
            <person name="Berlin A."/>
            <person name="Chapman S.B."/>
            <person name="Gearin G."/>
            <person name="Goldberg J."/>
            <person name="Griggs A."/>
            <person name="Gujja S."/>
            <person name="Hansen M."/>
            <person name="Heiman D."/>
            <person name="Howarth C."/>
            <person name="Larimer J."/>
            <person name="Lui A."/>
            <person name="MacDonald P.J.P."/>
            <person name="McCowen C."/>
            <person name="Montmayeur A."/>
            <person name="Murphy C."/>
            <person name="Neiman D."/>
            <person name="Pearson M."/>
            <person name="Priest M."/>
            <person name="Roberts A."/>
            <person name="Saif S."/>
            <person name="Shea T."/>
            <person name="Sisk P."/>
            <person name="Stolte C."/>
            <person name="Sykes S."/>
            <person name="Wortman J."/>
            <person name="Nusbaum C."/>
            <person name="Birren B."/>
        </authorList>
    </citation>
    <scope>NUCLEOTIDE SEQUENCE [LARGE SCALE GENOMIC DNA]</scope>
    <source>
        <strain evidence="2 3">ATCC 38327</strain>
    </source>
</reference>
<accession>A0A0L0SV36</accession>
<feature type="region of interest" description="Disordered" evidence="1">
    <location>
        <begin position="192"/>
        <end position="221"/>
    </location>
</feature>